<dbReference type="PANTHER" id="PTHR30633:SF0">
    <property type="entry name" value="CYTOCHROME C-552"/>
    <property type="match status" value="1"/>
</dbReference>
<keyword evidence="5" id="KW-0479">Metal-binding</keyword>
<evidence type="ECO:0000256" key="11">
    <source>
        <dbReference type="SAM" id="Phobius"/>
    </source>
</evidence>
<dbReference type="EMBL" id="DSUJ01000008">
    <property type="protein sequence ID" value="HFI91935.1"/>
    <property type="molecule type" value="Genomic_DNA"/>
</dbReference>
<dbReference type="Gene3D" id="1.10.1130.10">
    <property type="entry name" value="Flavocytochrome C3, Chain A"/>
    <property type="match status" value="1"/>
</dbReference>
<dbReference type="Pfam" id="PF02335">
    <property type="entry name" value="Cytochrom_C552"/>
    <property type="match status" value="1"/>
</dbReference>
<keyword evidence="6" id="KW-0732">Signal</keyword>
<evidence type="ECO:0000256" key="2">
    <source>
        <dbReference type="ARBA" id="ARBA00009288"/>
    </source>
</evidence>
<feature type="transmembrane region" description="Helical" evidence="11">
    <location>
        <begin position="12"/>
        <end position="33"/>
    </location>
</feature>
<dbReference type="GO" id="GO:0030288">
    <property type="term" value="C:outer membrane-bounded periplasmic space"/>
    <property type="evidence" value="ECO:0007669"/>
    <property type="project" value="TreeGrafter"/>
</dbReference>
<evidence type="ECO:0000256" key="4">
    <source>
        <dbReference type="ARBA" id="ARBA00022617"/>
    </source>
</evidence>
<evidence type="ECO:0000313" key="12">
    <source>
        <dbReference type="EMBL" id="HFI91935.1"/>
    </source>
</evidence>
<gene>
    <name evidence="12" type="primary">nrfA</name>
    <name evidence="12" type="ORF">ENS31_10490</name>
</gene>
<sequence length="499" mass="57559">MKPISEIIKNKPWLGWLLFLGTAVIVFLLGLLASSIIERRTESVYALQVLKPIADWEPRNEVWGENFPREYESYLKTLNMDFASKHGGSKMIDYLEKYPELVVLWAGYLFSRDYNQGRGHAYAVEDVRNTLRTGDNTFSPQPATCWTCKSTDVPRMMNQMGKENFYKAKWKDLGAEIVNPIGCQDCHDPKTLNLRISRPALIEAFQRQGKDIKSFSRQEMRSLVCAQCHVEYYFKGEGKYLTFPWDKGFSADSMEAYYDAIEFTDWTHALSKAPMLKAQHPDYELYKTGIHAIRGVSCADCHMPYKSEGGVKFTDHHIQSPLNNVANTCQVCHREDTQRLIQDVYDRQDRVEELRRVAEKTIAAAHIEAKVAWDNGATPEQMKEILKLIRHAQWRWDWVAAANGLGFHAPVEALRVLGTSIQKGEEARRQLAILFVKQGWKYPVELPDISTKDKAQKFIGLDIPKLKAAKEEFLKTTVKQWDDEARKRQGFLFEYKLKE</sequence>
<comment type="similarity">
    <text evidence="2">Belongs to the cytochrome c-552 family.</text>
</comment>
<organism evidence="12">
    <name type="scientific">Ignavibacterium album</name>
    <dbReference type="NCBI Taxonomy" id="591197"/>
    <lineage>
        <taxon>Bacteria</taxon>
        <taxon>Pseudomonadati</taxon>
        <taxon>Ignavibacteriota</taxon>
        <taxon>Ignavibacteria</taxon>
        <taxon>Ignavibacteriales</taxon>
        <taxon>Ignavibacteriaceae</taxon>
        <taxon>Ignavibacterium</taxon>
    </lineage>
</organism>
<dbReference type="GO" id="GO:0020037">
    <property type="term" value="F:heme binding"/>
    <property type="evidence" value="ECO:0007669"/>
    <property type="project" value="TreeGrafter"/>
</dbReference>
<keyword evidence="8 12" id="KW-0560">Oxidoreductase</keyword>
<dbReference type="InterPro" id="IPR036280">
    <property type="entry name" value="Multihaem_cyt_sf"/>
</dbReference>
<protein>
    <recommendedName>
        <fullName evidence="3">nitrite reductase (cytochrome; ammonia-forming)</fullName>
        <ecNumber evidence="3">1.7.2.2</ecNumber>
    </recommendedName>
</protein>
<accession>A0A7V2ZL47</accession>
<reference evidence="12" key="1">
    <citation type="journal article" date="2020" name="mSystems">
        <title>Genome- and Community-Level Interaction Insights into Carbon Utilization and Element Cycling Functions of Hydrothermarchaeota in Hydrothermal Sediment.</title>
        <authorList>
            <person name="Zhou Z."/>
            <person name="Liu Y."/>
            <person name="Xu W."/>
            <person name="Pan J."/>
            <person name="Luo Z.H."/>
            <person name="Li M."/>
        </authorList>
    </citation>
    <scope>NUCLEOTIDE SEQUENCE [LARGE SCALE GENOMIC DNA]</scope>
    <source>
        <strain evidence="12">SpSt-479</strain>
    </source>
</reference>
<evidence type="ECO:0000256" key="7">
    <source>
        <dbReference type="ARBA" id="ARBA00022837"/>
    </source>
</evidence>
<keyword evidence="11" id="KW-0812">Transmembrane</keyword>
<dbReference type="InterPro" id="IPR003321">
    <property type="entry name" value="Cyt_c552"/>
</dbReference>
<keyword evidence="7" id="KW-0106">Calcium</keyword>
<dbReference type="GO" id="GO:0019645">
    <property type="term" value="P:anaerobic electron transport chain"/>
    <property type="evidence" value="ECO:0007669"/>
    <property type="project" value="TreeGrafter"/>
</dbReference>
<name>A0A7V2ZL47_9BACT</name>
<dbReference type="PIRSF" id="PIRSF000243">
    <property type="entry name" value="Cyt_c552"/>
    <property type="match status" value="1"/>
</dbReference>
<evidence type="ECO:0000256" key="10">
    <source>
        <dbReference type="ARBA" id="ARBA00049131"/>
    </source>
</evidence>
<dbReference type="PANTHER" id="PTHR30633">
    <property type="entry name" value="CYTOCHROME C-552 RESPIRATORY NITRITE REDUCTASE"/>
    <property type="match status" value="1"/>
</dbReference>
<keyword evidence="11" id="KW-1133">Transmembrane helix</keyword>
<comment type="caution">
    <text evidence="12">The sequence shown here is derived from an EMBL/GenBank/DDBJ whole genome shotgun (WGS) entry which is preliminary data.</text>
</comment>
<evidence type="ECO:0000256" key="5">
    <source>
        <dbReference type="ARBA" id="ARBA00022723"/>
    </source>
</evidence>
<evidence type="ECO:0000256" key="6">
    <source>
        <dbReference type="ARBA" id="ARBA00022729"/>
    </source>
</evidence>
<dbReference type="SUPFAM" id="SSF48695">
    <property type="entry name" value="Multiheme cytochromes"/>
    <property type="match status" value="1"/>
</dbReference>
<dbReference type="GO" id="GO:0042279">
    <property type="term" value="F:nitrite reductase (cytochrome, ammonia-forming) activity"/>
    <property type="evidence" value="ECO:0007669"/>
    <property type="project" value="UniProtKB-EC"/>
</dbReference>
<keyword evidence="11" id="KW-0472">Membrane</keyword>
<dbReference type="AlphaFoldDB" id="A0A7V2ZL47"/>
<keyword evidence="9" id="KW-0408">Iron</keyword>
<evidence type="ECO:0000256" key="8">
    <source>
        <dbReference type="ARBA" id="ARBA00023002"/>
    </source>
</evidence>
<dbReference type="Gene3D" id="1.20.140.10">
    <property type="entry name" value="Butyryl-CoA Dehydrogenase, subunit A, domain 3"/>
    <property type="match status" value="1"/>
</dbReference>
<evidence type="ECO:0000256" key="1">
    <source>
        <dbReference type="ARBA" id="ARBA00004196"/>
    </source>
</evidence>
<comment type="catalytic activity">
    <reaction evidence="10">
        <text>6 Fe(III)-[cytochrome c] + NH4(+) + 2 H2O = 6 Fe(II)-[cytochrome c] + nitrite + 8 H(+)</text>
        <dbReference type="Rhea" id="RHEA:13089"/>
        <dbReference type="Rhea" id="RHEA-COMP:10350"/>
        <dbReference type="Rhea" id="RHEA-COMP:14399"/>
        <dbReference type="ChEBI" id="CHEBI:15377"/>
        <dbReference type="ChEBI" id="CHEBI:15378"/>
        <dbReference type="ChEBI" id="CHEBI:16301"/>
        <dbReference type="ChEBI" id="CHEBI:28938"/>
        <dbReference type="ChEBI" id="CHEBI:29033"/>
        <dbReference type="ChEBI" id="CHEBI:29034"/>
        <dbReference type="EC" id="1.7.2.2"/>
    </reaction>
</comment>
<evidence type="ECO:0000256" key="9">
    <source>
        <dbReference type="ARBA" id="ARBA00023004"/>
    </source>
</evidence>
<proteinExistence type="inferred from homology"/>
<dbReference type="NCBIfam" id="NF008339">
    <property type="entry name" value="PRK11125.1"/>
    <property type="match status" value="1"/>
</dbReference>
<dbReference type="EC" id="1.7.2.2" evidence="3"/>
<keyword evidence="4" id="KW-0349">Heme</keyword>
<dbReference type="RefSeq" id="WP_304146751.1">
    <property type="nucleotide sequence ID" value="NZ_JAOAIE010000096.1"/>
</dbReference>
<dbReference type="CDD" id="cd00548">
    <property type="entry name" value="NrfA-like"/>
    <property type="match status" value="1"/>
</dbReference>
<dbReference type="GO" id="GO:0046872">
    <property type="term" value="F:metal ion binding"/>
    <property type="evidence" value="ECO:0007669"/>
    <property type="project" value="UniProtKB-KW"/>
</dbReference>
<evidence type="ECO:0000256" key="3">
    <source>
        <dbReference type="ARBA" id="ARBA00011887"/>
    </source>
</evidence>
<comment type="subcellular location">
    <subcellularLocation>
        <location evidence="1">Cell envelope</location>
    </subcellularLocation>
</comment>